<evidence type="ECO:0000256" key="1">
    <source>
        <dbReference type="SAM" id="MobiDB-lite"/>
    </source>
</evidence>
<reference evidence="2" key="1">
    <citation type="submission" date="2021-06" db="EMBL/GenBank/DDBJ databases">
        <authorList>
            <person name="Arsene-Ploetze F."/>
        </authorList>
    </citation>
    <scope>NUCLEOTIDE SEQUENCE</scope>
    <source>
        <strain evidence="2">SBRY1</strain>
    </source>
</reference>
<evidence type="ECO:0000313" key="3">
    <source>
        <dbReference type="Proteomes" id="UP001153328"/>
    </source>
</evidence>
<gene>
    <name evidence="2" type="ORF">SBRY_10309</name>
</gene>
<organism evidence="2 3">
    <name type="scientific">Actinacidiphila bryophytorum</name>
    <dbReference type="NCBI Taxonomy" id="1436133"/>
    <lineage>
        <taxon>Bacteria</taxon>
        <taxon>Bacillati</taxon>
        <taxon>Actinomycetota</taxon>
        <taxon>Actinomycetes</taxon>
        <taxon>Kitasatosporales</taxon>
        <taxon>Streptomycetaceae</taxon>
        <taxon>Actinacidiphila</taxon>
    </lineage>
</organism>
<feature type="compositionally biased region" description="Basic and acidic residues" evidence="1">
    <location>
        <begin position="30"/>
        <end position="41"/>
    </location>
</feature>
<name>A0A9W4DYJ2_9ACTN</name>
<protein>
    <submittedName>
        <fullName evidence="2">Uncharacterized protein</fullName>
    </submittedName>
</protein>
<keyword evidence="3" id="KW-1185">Reference proteome</keyword>
<feature type="region of interest" description="Disordered" evidence="1">
    <location>
        <begin position="1"/>
        <end position="64"/>
    </location>
</feature>
<sequence length="64" mass="7150">MQRHGGGRGDGRIGSPPHRSNRRKAARGTSDSRRPRPPHRDRGGHRPRRRLRGAVRPAHRPPGA</sequence>
<feature type="compositionally biased region" description="Basic residues" evidence="1">
    <location>
        <begin position="42"/>
        <end position="64"/>
    </location>
</feature>
<evidence type="ECO:0000313" key="2">
    <source>
        <dbReference type="EMBL" id="CAG7600250.1"/>
    </source>
</evidence>
<dbReference type="Proteomes" id="UP001153328">
    <property type="component" value="Unassembled WGS sequence"/>
</dbReference>
<dbReference type="EMBL" id="CAJVAX010000001">
    <property type="protein sequence ID" value="CAG7600250.1"/>
    <property type="molecule type" value="Genomic_DNA"/>
</dbReference>
<accession>A0A9W4DYJ2</accession>
<comment type="caution">
    <text evidence="2">The sequence shown here is derived from an EMBL/GenBank/DDBJ whole genome shotgun (WGS) entry which is preliminary data.</text>
</comment>
<dbReference type="AlphaFoldDB" id="A0A9W4DYJ2"/>
<proteinExistence type="predicted"/>